<proteinExistence type="predicted"/>
<dbReference type="OrthoDB" id="8963596at2759"/>
<dbReference type="Proteomes" id="UP000515145">
    <property type="component" value="Chromosome 10"/>
</dbReference>
<keyword evidence="3" id="KW-1185">Reference proteome</keyword>
<organism evidence="3 4">
    <name type="scientific">Parambassis ranga</name>
    <name type="common">Indian glassy fish</name>
    <dbReference type="NCBI Taxonomy" id="210632"/>
    <lineage>
        <taxon>Eukaryota</taxon>
        <taxon>Metazoa</taxon>
        <taxon>Chordata</taxon>
        <taxon>Craniata</taxon>
        <taxon>Vertebrata</taxon>
        <taxon>Euteleostomi</taxon>
        <taxon>Actinopterygii</taxon>
        <taxon>Neopterygii</taxon>
        <taxon>Teleostei</taxon>
        <taxon>Neoteleostei</taxon>
        <taxon>Acanthomorphata</taxon>
        <taxon>Ovalentaria</taxon>
        <taxon>Ambassidae</taxon>
        <taxon>Parambassis</taxon>
    </lineage>
</organism>
<feature type="region of interest" description="Disordered" evidence="1">
    <location>
        <begin position="793"/>
        <end position="856"/>
    </location>
</feature>
<dbReference type="InterPro" id="IPR011333">
    <property type="entry name" value="SKP1/BTB/POZ_sf"/>
</dbReference>
<feature type="region of interest" description="Disordered" evidence="1">
    <location>
        <begin position="935"/>
        <end position="1041"/>
    </location>
</feature>
<feature type="compositionally biased region" description="Basic residues" evidence="1">
    <location>
        <begin position="335"/>
        <end position="364"/>
    </location>
</feature>
<name>A0A6P7J5R3_9TELE</name>
<evidence type="ECO:0000313" key="4">
    <source>
        <dbReference type="RefSeq" id="XP_028271910.1"/>
    </source>
</evidence>
<feature type="region of interest" description="Disordered" evidence="1">
    <location>
        <begin position="1"/>
        <end position="22"/>
    </location>
</feature>
<sequence>MGKCGATRSRGLRTSSSLSCRDSNSAAGFVTLFSKQAVYSKSLSVPVHSCLLSAISPHISSSLSSKPAAPGGQSHLFEFKDLSLSTLLRIVGLVYTGEMAGEGEKEKQEAVSAAAKLGIHGLVEVTKKDCRSKTRKEVDCFEVGVQTEPQIVEVIHGSRWRREVRNGSVFLWKETQSNGGNDMQTQTEQLQINTAPPPQPTYSYETIDMDTLQSLGQKDSYAVPQIVPISLIYPPNENQACQPSSTPSASEQQSAAATGTSVTVVPVPHTSAPQSLPHFSSQMIHCAADHPNCWTSPQGAVAGEWEDAHIEQFQSNIPGFINYFLSTGQEECSRRGRAGRRRGTRVSGSRRGRTGERRARRPRARTGGMGRGAFTQTVDVQEVTVVKLHKLFLQRYGMRVPRTGQGGGAVGRKLSLKTRELLNPAKGQQRRRRSKVWEFSQSGDLLLCSEGKDGRSQHGRRLQSLMTGSTTSVPCPFPPMRDCNVHTCVSSPAIQPSPNPNLSSPATSYVSSAMSLLHTASLPPAPPPPHEDQPEHIERLLEEVMRGLNILPNSNNAARHSQRPLSPIREQQYYTNDTEAVVVDRGVGCSNSANGGAPVLQQQSEGELNQMLDHFLQSFEKHVESSNVREERETPQSSAEANQPKYKTRKNRTPHLQNTESQENAEGTSRKSRGQKKKKRTTKQYMFSLEKKKVRVRKRTLSADRKNKTVLDQIDKQLQQMPVVKLERRGLLPVERILQGHSWQSLQNKCPEKTSSSEKLSPGVSQKKEFWSRKIYPIRSRFKKAHILDSEPFLEQPPLAAKHQKKKRTPSSSEDERLPVDLELQQNQENSEEESNVQQQEESAETLRNGQKRGAELDEDTLVSKRVCLEPVTHQPTQGSCIPHPVDSASMKPEEIIDVETVFLSIVGECLQRDEQKESPVCCEIMEALDRSAAEEVESSSDEIIDVEGDNVDSETLENKGAEKDHSQATTAHCDVDIKPSVSPSLGGLSVESTRSQEEDEDIDVIGGSSPVPDPIIISWTESSETGEEDADEDVDVFEEEDRLNCCEQKHREL</sequence>
<dbReference type="AlphaFoldDB" id="A0A6P7J5R3"/>
<protein>
    <submittedName>
        <fullName evidence="4">Uncharacterized protein LOC114442512 isoform X1</fullName>
    </submittedName>
</protein>
<dbReference type="RefSeq" id="XP_028271910.1">
    <property type="nucleotide sequence ID" value="XM_028416109.1"/>
</dbReference>
<feature type="region of interest" description="Disordered" evidence="1">
    <location>
        <begin position="331"/>
        <end position="371"/>
    </location>
</feature>
<feature type="region of interest" description="Disordered" evidence="1">
    <location>
        <begin position="237"/>
        <end position="261"/>
    </location>
</feature>
<reference evidence="4" key="1">
    <citation type="submission" date="2025-08" db="UniProtKB">
        <authorList>
            <consortium name="RefSeq"/>
        </authorList>
    </citation>
    <scope>IDENTIFICATION</scope>
</reference>
<dbReference type="GeneID" id="114442512"/>
<feature type="compositionally biased region" description="Acidic residues" evidence="1">
    <location>
        <begin position="1025"/>
        <end position="1041"/>
    </location>
</feature>
<feature type="domain" description="BTB" evidence="2">
    <location>
        <begin position="42"/>
        <end position="131"/>
    </location>
</feature>
<evidence type="ECO:0000256" key="1">
    <source>
        <dbReference type="SAM" id="MobiDB-lite"/>
    </source>
</evidence>
<dbReference type="InParanoid" id="A0A6P7J5R3"/>
<feature type="compositionally biased region" description="Basic and acidic residues" evidence="1">
    <location>
        <begin position="957"/>
        <end position="967"/>
    </location>
</feature>
<dbReference type="Pfam" id="PF00651">
    <property type="entry name" value="BTB"/>
    <property type="match status" value="1"/>
</dbReference>
<gene>
    <name evidence="4" type="primary">LOC114442512</name>
</gene>
<feature type="compositionally biased region" description="Acidic residues" evidence="1">
    <location>
        <begin position="935"/>
        <end position="956"/>
    </location>
</feature>
<feature type="compositionally biased region" description="Polar residues" evidence="1">
    <location>
        <begin position="654"/>
        <end position="666"/>
    </location>
</feature>
<dbReference type="InterPro" id="IPR000210">
    <property type="entry name" value="BTB/POZ_dom"/>
</dbReference>
<evidence type="ECO:0000259" key="2">
    <source>
        <dbReference type="Pfam" id="PF00651"/>
    </source>
</evidence>
<feature type="compositionally biased region" description="Basic and acidic residues" evidence="1">
    <location>
        <begin position="623"/>
        <end position="634"/>
    </location>
</feature>
<feature type="region of interest" description="Disordered" evidence="1">
    <location>
        <begin position="623"/>
        <end position="687"/>
    </location>
</feature>
<evidence type="ECO:0000313" key="3">
    <source>
        <dbReference type="Proteomes" id="UP000515145"/>
    </source>
</evidence>
<feature type="compositionally biased region" description="Low complexity" evidence="1">
    <location>
        <begin position="7"/>
        <end position="21"/>
    </location>
</feature>
<accession>A0A6P7J5R3</accession>
<dbReference type="Gene3D" id="3.30.710.10">
    <property type="entry name" value="Potassium Channel Kv1.1, Chain A"/>
    <property type="match status" value="1"/>
</dbReference>
<feature type="compositionally biased region" description="Basic residues" evidence="1">
    <location>
        <begin position="670"/>
        <end position="682"/>
    </location>
</feature>
<feature type="compositionally biased region" description="Polar residues" evidence="1">
    <location>
        <begin position="237"/>
        <end position="253"/>
    </location>
</feature>